<sequence>MKTLATLFTILFFVCNGQAQDVPARNIGYGQNTTTGKKVKVFPNPASNVVNLLGLKNTAKANISIMDIYGNTVLSHQWEIRRNAISIPVSSLDSGAYIINIHSNEEKICTKFYKQ</sequence>
<protein>
    <submittedName>
        <fullName evidence="4">T9SS C-terminal target domain-containing protein</fullName>
    </submittedName>
</protein>
<feature type="domain" description="Secretion system C-terminal sorting" evidence="3">
    <location>
        <begin position="41"/>
        <end position="112"/>
    </location>
</feature>
<evidence type="ECO:0000313" key="5">
    <source>
        <dbReference type="Proteomes" id="UP000540519"/>
    </source>
</evidence>
<dbReference type="Pfam" id="PF18962">
    <property type="entry name" value="Por_Secre_tail"/>
    <property type="match status" value="1"/>
</dbReference>
<dbReference type="InterPro" id="IPR026444">
    <property type="entry name" value="Secre_tail"/>
</dbReference>
<evidence type="ECO:0000256" key="1">
    <source>
        <dbReference type="ARBA" id="ARBA00022729"/>
    </source>
</evidence>
<accession>A0A7X2ZXA3</accession>
<dbReference type="NCBIfam" id="TIGR04183">
    <property type="entry name" value="Por_Secre_tail"/>
    <property type="match status" value="1"/>
</dbReference>
<dbReference type="EMBL" id="RCNR01000065">
    <property type="protein sequence ID" value="MUH38077.1"/>
    <property type="molecule type" value="Genomic_DNA"/>
</dbReference>
<dbReference type="Proteomes" id="UP000540519">
    <property type="component" value="Unassembled WGS sequence"/>
</dbReference>
<dbReference type="RefSeq" id="WP_155601193.1">
    <property type="nucleotide sequence ID" value="NZ_RCNR01000065.1"/>
</dbReference>
<name>A0A7X2ZXA3_9FLAO</name>
<keyword evidence="1 2" id="KW-0732">Signal</keyword>
<evidence type="ECO:0000259" key="3">
    <source>
        <dbReference type="Pfam" id="PF18962"/>
    </source>
</evidence>
<keyword evidence="5" id="KW-1185">Reference proteome</keyword>
<proteinExistence type="predicted"/>
<comment type="caution">
    <text evidence="4">The sequence shown here is derived from an EMBL/GenBank/DDBJ whole genome shotgun (WGS) entry which is preliminary data.</text>
</comment>
<feature type="chain" id="PRO_5031479340" evidence="2">
    <location>
        <begin position="20"/>
        <end position="115"/>
    </location>
</feature>
<dbReference type="AlphaFoldDB" id="A0A7X2ZXA3"/>
<gene>
    <name evidence="4" type="ORF">D9O36_19660</name>
</gene>
<evidence type="ECO:0000313" key="4">
    <source>
        <dbReference type="EMBL" id="MUH38077.1"/>
    </source>
</evidence>
<evidence type="ECO:0000256" key="2">
    <source>
        <dbReference type="SAM" id="SignalP"/>
    </source>
</evidence>
<dbReference type="OrthoDB" id="1446312at2"/>
<reference evidence="4 5" key="1">
    <citation type="journal article" date="2019" name="Mar. Drugs">
        <title>Comparative Genomics and CAZyme Genome Repertoires of Marine Zobellia amurskyensis KMM 3526(T) and Zobellia laminariae KMM 3676(T).</title>
        <authorList>
            <person name="Chernysheva N."/>
            <person name="Bystritskaya E."/>
            <person name="Stenkova A."/>
            <person name="Golovkin I."/>
            <person name="Nedashkovskaya O."/>
            <person name="Isaeva M."/>
        </authorList>
    </citation>
    <scope>NUCLEOTIDE SEQUENCE [LARGE SCALE GENOMIC DNA]</scope>
    <source>
        <strain evidence="4 5">KMM 3526</strain>
    </source>
</reference>
<organism evidence="4 5">
    <name type="scientific">Zobellia amurskyensis</name>
    <dbReference type="NCBI Taxonomy" id="248905"/>
    <lineage>
        <taxon>Bacteria</taxon>
        <taxon>Pseudomonadati</taxon>
        <taxon>Bacteroidota</taxon>
        <taxon>Flavobacteriia</taxon>
        <taxon>Flavobacteriales</taxon>
        <taxon>Flavobacteriaceae</taxon>
        <taxon>Zobellia</taxon>
    </lineage>
</organism>
<dbReference type="Gene3D" id="2.60.40.3080">
    <property type="match status" value="1"/>
</dbReference>
<feature type="signal peptide" evidence="2">
    <location>
        <begin position="1"/>
        <end position="19"/>
    </location>
</feature>